<dbReference type="PROSITE" id="PS50304">
    <property type="entry name" value="TUDOR"/>
    <property type="match status" value="1"/>
</dbReference>
<feature type="region of interest" description="Disordered" evidence="1">
    <location>
        <begin position="193"/>
        <end position="234"/>
    </location>
</feature>
<sequence length="234" mass="25335">MSRRLLSLCLGLLALLGACGPIYDTQYSLVPPTSVEGRRCVGQCQQNRAICRQSCSIGQQACLNDARNRAFYEYQAYVDRQRAEKKPIKRSMSSFENTFECGTGGCEARCEADYRDCFGGACGGQVTAQTVCTAFCDEKPRGAAAPVLLPAPPGAANGAALSGPMSTPVPTPLSNDNDRSLCQKGMRVEAQSKGEWYPATVKGPLRSDGRCPVHYDDYGSEDDESVSLKRLRPR</sequence>
<keyword evidence="2" id="KW-0732">Signal</keyword>
<dbReference type="Gene3D" id="2.30.30.140">
    <property type="match status" value="1"/>
</dbReference>
<reference evidence="4 5" key="1">
    <citation type="submission" date="2018-12" db="EMBL/GenBank/DDBJ databases">
        <authorList>
            <person name="Yang Y."/>
        </authorList>
    </citation>
    <scope>NUCLEOTIDE SEQUENCE [LARGE SCALE GENOMIC DNA]</scope>
    <source>
        <strain evidence="4 5">GSF71</strain>
    </source>
</reference>
<dbReference type="InterPro" id="IPR002999">
    <property type="entry name" value="Tudor"/>
</dbReference>
<proteinExistence type="predicted"/>
<name>A0A3S1CK01_9PROT</name>
<dbReference type="AlphaFoldDB" id="A0A3S1CK01"/>
<dbReference type="EMBL" id="RZIJ01000001">
    <property type="protein sequence ID" value="RUQ76061.1"/>
    <property type="molecule type" value="Genomic_DNA"/>
</dbReference>
<dbReference type="InterPro" id="IPR016197">
    <property type="entry name" value="Chromo-like_dom_sf"/>
</dbReference>
<comment type="caution">
    <text evidence="4">The sequence shown here is derived from an EMBL/GenBank/DDBJ whole genome shotgun (WGS) entry which is preliminary data.</text>
</comment>
<accession>A0A3S1CK01</accession>
<gene>
    <name evidence="4" type="ORF">EJ913_02850</name>
</gene>
<dbReference type="Proteomes" id="UP000280346">
    <property type="component" value="Unassembled WGS sequence"/>
</dbReference>
<protein>
    <recommendedName>
        <fullName evidence="3">Tudor domain-containing protein</fullName>
    </recommendedName>
</protein>
<dbReference type="OrthoDB" id="326336at2"/>
<evidence type="ECO:0000256" key="1">
    <source>
        <dbReference type="SAM" id="MobiDB-lite"/>
    </source>
</evidence>
<organism evidence="4 5">
    <name type="scientific">Azospirillum doebereinerae</name>
    <dbReference type="NCBI Taxonomy" id="92933"/>
    <lineage>
        <taxon>Bacteria</taxon>
        <taxon>Pseudomonadati</taxon>
        <taxon>Pseudomonadota</taxon>
        <taxon>Alphaproteobacteria</taxon>
        <taxon>Rhodospirillales</taxon>
        <taxon>Azospirillaceae</taxon>
        <taxon>Azospirillum</taxon>
    </lineage>
</organism>
<evidence type="ECO:0000313" key="5">
    <source>
        <dbReference type="Proteomes" id="UP000280346"/>
    </source>
</evidence>
<evidence type="ECO:0000259" key="3">
    <source>
        <dbReference type="PROSITE" id="PS50304"/>
    </source>
</evidence>
<evidence type="ECO:0000313" key="4">
    <source>
        <dbReference type="EMBL" id="RUQ76061.1"/>
    </source>
</evidence>
<feature type="compositionally biased region" description="Basic and acidic residues" evidence="1">
    <location>
        <begin position="205"/>
        <end position="217"/>
    </location>
</feature>
<feature type="chain" id="PRO_5018642747" description="Tudor domain-containing protein" evidence="2">
    <location>
        <begin position="21"/>
        <end position="234"/>
    </location>
</feature>
<feature type="domain" description="Tudor" evidence="3">
    <location>
        <begin position="175"/>
        <end position="234"/>
    </location>
</feature>
<dbReference type="PROSITE" id="PS51257">
    <property type="entry name" value="PROKAR_LIPOPROTEIN"/>
    <property type="match status" value="1"/>
</dbReference>
<dbReference type="RefSeq" id="WP_126994556.1">
    <property type="nucleotide sequence ID" value="NZ_JBNPXW010000001.1"/>
</dbReference>
<dbReference type="SUPFAM" id="SSF54160">
    <property type="entry name" value="Chromo domain-like"/>
    <property type="match status" value="1"/>
</dbReference>
<feature type="signal peptide" evidence="2">
    <location>
        <begin position="1"/>
        <end position="20"/>
    </location>
</feature>
<keyword evidence="5" id="KW-1185">Reference proteome</keyword>
<evidence type="ECO:0000256" key="2">
    <source>
        <dbReference type="SAM" id="SignalP"/>
    </source>
</evidence>